<comment type="caution">
    <text evidence="1">The sequence shown here is derived from an EMBL/GenBank/DDBJ whole genome shotgun (WGS) entry which is preliminary data.</text>
</comment>
<reference evidence="1" key="1">
    <citation type="journal article" date="2023" name="bioRxiv">
        <title>Scaffold-level genome assemblies of two parasitoid biocontrol wasps reveal the parthenogenesis mechanism and an associated novel virus.</title>
        <authorList>
            <person name="Inwood S."/>
            <person name="Skelly J."/>
            <person name="Guhlin J."/>
            <person name="Harrop T."/>
            <person name="Goldson S."/>
            <person name="Dearden P."/>
        </authorList>
    </citation>
    <scope>NUCLEOTIDE SEQUENCE</scope>
    <source>
        <strain evidence="1">Lincoln</strain>
        <tissue evidence="1">Whole body</tissue>
    </source>
</reference>
<sequence length="170" mass="19652">MYNVQLGIFVGDNESCAIDAARTSDNYEIVKFDDLNRTGKVIKSELYKYIKSFKELTATTIKYLECGDWCDYKKDPDSYERKIIGKVFQYIQLLETLTNISNNLAQKASWFSAETSSNSNESFNAMVASKSSKSKMYGMTKKCQLSSGIKIRRFRRRLDESSKRKYEKIN</sequence>
<name>A0AA39FSF8_MICHY</name>
<organism evidence="1 2">
    <name type="scientific">Microctonus hyperodae</name>
    <name type="common">Parasitoid wasp</name>
    <dbReference type="NCBI Taxonomy" id="165561"/>
    <lineage>
        <taxon>Eukaryota</taxon>
        <taxon>Metazoa</taxon>
        <taxon>Ecdysozoa</taxon>
        <taxon>Arthropoda</taxon>
        <taxon>Hexapoda</taxon>
        <taxon>Insecta</taxon>
        <taxon>Pterygota</taxon>
        <taxon>Neoptera</taxon>
        <taxon>Endopterygota</taxon>
        <taxon>Hymenoptera</taxon>
        <taxon>Apocrita</taxon>
        <taxon>Ichneumonoidea</taxon>
        <taxon>Braconidae</taxon>
        <taxon>Euphorinae</taxon>
        <taxon>Microctonus</taxon>
    </lineage>
</organism>
<reference evidence="1" key="2">
    <citation type="submission" date="2023-03" db="EMBL/GenBank/DDBJ databases">
        <authorList>
            <person name="Inwood S.N."/>
            <person name="Skelly J.G."/>
            <person name="Guhlin J."/>
            <person name="Harrop T.W.R."/>
            <person name="Goldson S.G."/>
            <person name="Dearden P.K."/>
        </authorList>
    </citation>
    <scope>NUCLEOTIDE SEQUENCE</scope>
    <source>
        <strain evidence="1">Lincoln</strain>
        <tissue evidence="1">Whole body</tissue>
    </source>
</reference>
<dbReference type="EMBL" id="JAQQBR010000005">
    <property type="protein sequence ID" value="KAK0174982.1"/>
    <property type="molecule type" value="Genomic_DNA"/>
</dbReference>
<evidence type="ECO:0000313" key="1">
    <source>
        <dbReference type="EMBL" id="KAK0174982.1"/>
    </source>
</evidence>
<dbReference type="Proteomes" id="UP001168972">
    <property type="component" value="Unassembled WGS sequence"/>
</dbReference>
<keyword evidence="2" id="KW-1185">Reference proteome</keyword>
<protein>
    <submittedName>
        <fullName evidence="1">Uncharacterized protein</fullName>
    </submittedName>
</protein>
<proteinExistence type="predicted"/>
<gene>
    <name evidence="1" type="ORF">PV327_008768</name>
</gene>
<dbReference type="AlphaFoldDB" id="A0AA39FSF8"/>
<evidence type="ECO:0000313" key="2">
    <source>
        <dbReference type="Proteomes" id="UP001168972"/>
    </source>
</evidence>
<accession>A0AA39FSF8</accession>